<accession>A0A6L6X0V6</accession>
<dbReference type="InterPro" id="IPR058154">
    <property type="entry name" value="Bxb1_TTP-like"/>
</dbReference>
<dbReference type="Proteomes" id="UP000483802">
    <property type="component" value="Unassembled WGS sequence"/>
</dbReference>
<dbReference type="EMBL" id="WPNZ01000012">
    <property type="protein sequence ID" value="MVO87422.1"/>
    <property type="molecule type" value="Genomic_DNA"/>
</dbReference>
<evidence type="ECO:0000313" key="2">
    <source>
        <dbReference type="Proteomes" id="UP000483802"/>
    </source>
</evidence>
<keyword evidence="2" id="KW-1185">Reference proteome</keyword>
<proteinExistence type="predicted"/>
<protein>
    <recommendedName>
        <fullName evidence="3">Phage tail protein</fullName>
    </recommendedName>
</protein>
<dbReference type="AlphaFoldDB" id="A0A6L6X0V6"/>
<dbReference type="Pfam" id="PF25681">
    <property type="entry name" value="Phage_TTP_17"/>
    <property type="match status" value="1"/>
</dbReference>
<name>A0A6L6X0V6_9ACTN</name>
<gene>
    <name evidence="1" type="ORF">GPA10_22325</name>
</gene>
<evidence type="ECO:0000313" key="1">
    <source>
        <dbReference type="EMBL" id="MVO87422.1"/>
    </source>
</evidence>
<sequence length="200" mass="21004">MANNDPSKIRFAPKGAVYVTPAVGAKLPTTVGDGKTPPDGYKSLGYVSDAGVVITPTVTADPVNVWQSAVPVLFNVSAATFTVQATFAETNINTTELFFGANWVAVTPEGGGTANTWRLDLSSTPALQEISLVVDWGQGDTLSRVVIPRSMIQERGAITLVRNANQEYQLTIDALDSNGGLGYVLTNQNMTTSIPPASGS</sequence>
<comment type="caution">
    <text evidence="1">The sequence shown here is derived from an EMBL/GenBank/DDBJ whole genome shotgun (WGS) entry which is preliminary data.</text>
</comment>
<reference evidence="1 2" key="1">
    <citation type="submission" date="2019-11" db="EMBL/GenBank/DDBJ databases">
        <title>Streptomyces typhae sp. nov., a novel endophytic actinomycete isolated from the root of cattail pollen (Typha angustifolia L.).</title>
        <authorList>
            <person name="Peng C."/>
        </authorList>
    </citation>
    <scope>NUCLEOTIDE SEQUENCE [LARGE SCALE GENOMIC DNA]</scope>
    <source>
        <strain evidence="2">p1417</strain>
    </source>
</reference>
<evidence type="ECO:0008006" key="3">
    <source>
        <dbReference type="Google" id="ProtNLM"/>
    </source>
</evidence>
<organism evidence="1 2">
    <name type="scientific">Streptomyces typhae</name>
    <dbReference type="NCBI Taxonomy" id="2681492"/>
    <lineage>
        <taxon>Bacteria</taxon>
        <taxon>Bacillati</taxon>
        <taxon>Actinomycetota</taxon>
        <taxon>Actinomycetes</taxon>
        <taxon>Kitasatosporales</taxon>
        <taxon>Streptomycetaceae</taxon>
        <taxon>Streptomyces</taxon>
    </lineage>
</organism>
<dbReference type="RefSeq" id="WP_157167050.1">
    <property type="nucleotide sequence ID" value="NZ_WPNZ01000012.1"/>
</dbReference>